<feature type="domain" description="Enoyl reductase (ER)" evidence="3">
    <location>
        <begin position="11"/>
        <end position="307"/>
    </location>
</feature>
<keyword evidence="2" id="KW-0560">Oxidoreductase</keyword>
<evidence type="ECO:0000259" key="3">
    <source>
        <dbReference type="SMART" id="SM00829"/>
    </source>
</evidence>
<dbReference type="InterPro" id="IPR020843">
    <property type="entry name" value="ER"/>
</dbReference>
<dbReference type="SUPFAM" id="SSF51735">
    <property type="entry name" value="NAD(P)-binding Rossmann-fold domains"/>
    <property type="match status" value="1"/>
</dbReference>
<evidence type="ECO:0000313" key="4">
    <source>
        <dbReference type="EMBL" id="WTY99284.1"/>
    </source>
</evidence>
<dbReference type="SMART" id="SM00829">
    <property type="entry name" value="PKS_ER"/>
    <property type="match status" value="1"/>
</dbReference>
<dbReference type="Pfam" id="PF00107">
    <property type="entry name" value="ADH_zinc_N"/>
    <property type="match status" value="1"/>
</dbReference>
<dbReference type="Pfam" id="PF13602">
    <property type="entry name" value="ADH_zinc_N_2"/>
    <property type="match status" value="1"/>
</dbReference>
<dbReference type="GO" id="GO:0008270">
    <property type="term" value="F:zinc ion binding"/>
    <property type="evidence" value="ECO:0007669"/>
    <property type="project" value="InterPro"/>
</dbReference>
<dbReference type="PANTHER" id="PTHR48106:SF7">
    <property type="entry name" value="DEHYDROGENASE, ZINC-CONTAINING, PUTATIVE (AFU_ORTHOLOGUE AFUA_5G10220)-RELATED"/>
    <property type="match status" value="1"/>
</dbReference>
<dbReference type="AlphaFoldDB" id="A0AAU3H4H9"/>
<accession>A0AAU3H4H9</accession>
<dbReference type="EMBL" id="CP109535">
    <property type="protein sequence ID" value="WTY99284.1"/>
    <property type="molecule type" value="Genomic_DNA"/>
</dbReference>
<reference evidence="4" key="1">
    <citation type="submission" date="2022-10" db="EMBL/GenBank/DDBJ databases">
        <title>The complete genomes of actinobacterial strains from the NBC collection.</title>
        <authorList>
            <person name="Joergensen T.S."/>
            <person name="Alvarez Arevalo M."/>
            <person name="Sterndorff E.B."/>
            <person name="Faurdal D."/>
            <person name="Vuksanovic O."/>
            <person name="Mourched A.-S."/>
            <person name="Charusanti P."/>
            <person name="Shaw S."/>
            <person name="Blin K."/>
            <person name="Weber T."/>
        </authorList>
    </citation>
    <scope>NUCLEOTIDE SEQUENCE</scope>
    <source>
        <strain evidence="4">NBC_01401</strain>
    </source>
</reference>
<dbReference type="GO" id="GO:0003960">
    <property type="term" value="F:quinone reductase (NADPH) activity"/>
    <property type="evidence" value="ECO:0007669"/>
    <property type="project" value="TreeGrafter"/>
</dbReference>
<dbReference type="SUPFAM" id="SSF50129">
    <property type="entry name" value="GroES-like"/>
    <property type="match status" value="1"/>
</dbReference>
<name>A0AAU3H4H9_9ACTN</name>
<dbReference type="GO" id="GO:0070402">
    <property type="term" value="F:NADPH binding"/>
    <property type="evidence" value="ECO:0007669"/>
    <property type="project" value="TreeGrafter"/>
</dbReference>
<gene>
    <name evidence="4" type="ORF">OG626_32465</name>
</gene>
<dbReference type="InterPro" id="IPR013154">
    <property type="entry name" value="ADH-like_N"/>
</dbReference>
<dbReference type="InterPro" id="IPR011032">
    <property type="entry name" value="GroES-like_sf"/>
</dbReference>
<dbReference type="InterPro" id="IPR013149">
    <property type="entry name" value="ADH-like_C"/>
</dbReference>
<dbReference type="PANTHER" id="PTHR48106">
    <property type="entry name" value="QUINONE OXIDOREDUCTASE PIG3-RELATED"/>
    <property type="match status" value="1"/>
</dbReference>
<dbReference type="PROSITE" id="PS01162">
    <property type="entry name" value="QOR_ZETA_CRYSTAL"/>
    <property type="match status" value="1"/>
</dbReference>
<dbReference type="Gene3D" id="3.40.50.720">
    <property type="entry name" value="NAD(P)-binding Rossmann-like Domain"/>
    <property type="match status" value="1"/>
</dbReference>
<evidence type="ECO:0000256" key="2">
    <source>
        <dbReference type="ARBA" id="ARBA00023002"/>
    </source>
</evidence>
<organism evidence="4">
    <name type="scientific">Streptomyces sp. NBC_01401</name>
    <dbReference type="NCBI Taxonomy" id="2903854"/>
    <lineage>
        <taxon>Bacteria</taxon>
        <taxon>Bacillati</taxon>
        <taxon>Actinomycetota</taxon>
        <taxon>Actinomycetes</taxon>
        <taxon>Kitasatosporales</taxon>
        <taxon>Streptomycetaceae</taxon>
        <taxon>Streptomyces</taxon>
    </lineage>
</organism>
<evidence type="ECO:0000256" key="1">
    <source>
        <dbReference type="ARBA" id="ARBA00022857"/>
    </source>
</evidence>
<protein>
    <submittedName>
        <fullName evidence="4">NADP-dependent oxidoreductase</fullName>
    </submittedName>
</protein>
<dbReference type="InterPro" id="IPR002364">
    <property type="entry name" value="Quin_OxRdtase/zeta-crystal_CS"/>
</dbReference>
<dbReference type="GO" id="GO:0035925">
    <property type="term" value="F:mRNA 3'-UTR AU-rich region binding"/>
    <property type="evidence" value="ECO:0007669"/>
    <property type="project" value="TreeGrafter"/>
</dbReference>
<dbReference type="Pfam" id="PF08240">
    <property type="entry name" value="ADH_N"/>
    <property type="match status" value="1"/>
</dbReference>
<sequence length="309" mass="30973">MSRAVIFESFGGPEVLELREVPEPHAGPGEVRVRVTAAGLNPMDWILASMPEAAEQFGVTLPSGFGHDFAGVVDEVGEGAQGFTVGDRVLGGALGRAAADFLVAKVPTRAPDLLAHTPDGISDEVASTLPVAGMTAAAALAAIGLRSGDTVLIGGAAGGVGVFAVQLAKLAGARVIGTASESTFDFLRELGAEPVAYGPGLGDRVKALVPEGVTAATDLFGTETAETALALGVPPERISTIAAGPNPPGGARATGGSDAEPDALRQITDAILAGTLTVPIAATFPVEQTREAVALQAGRHAHGKVVITL</sequence>
<dbReference type="GO" id="GO:0005829">
    <property type="term" value="C:cytosol"/>
    <property type="evidence" value="ECO:0007669"/>
    <property type="project" value="TreeGrafter"/>
</dbReference>
<dbReference type="InterPro" id="IPR036291">
    <property type="entry name" value="NAD(P)-bd_dom_sf"/>
</dbReference>
<dbReference type="Gene3D" id="3.90.180.10">
    <property type="entry name" value="Medium-chain alcohol dehydrogenases, catalytic domain"/>
    <property type="match status" value="1"/>
</dbReference>
<keyword evidence="1" id="KW-0521">NADP</keyword>
<dbReference type="CDD" id="cd05289">
    <property type="entry name" value="MDR_like_2"/>
    <property type="match status" value="1"/>
</dbReference>
<proteinExistence type="predicted"/>